<sequence length="662" mass="76789">MKKQFYLFVLLGVYATVVLAQDKAQIQNDFYTYVNGEWMDKTEIPAAYGSWGSFHEVYFENQDRIKGIFEGLSKSKMSYKKGSTKQLVADLYLSAMDTLTIENLGVKPLEDYFNSINEISTVQDFLDLTGEFYLQGVSAPMNVYTTVDAKNSTIYALRINQAGLSLGNRAYYLEDNNQYKEFRKRYLDLIEDMYKLTQLHPGKEKEAAEKVFEMETLLARIHRTPVQGRDSERSYNKKSLTELNQLTFNIDWERYFKKVGIKKKVDYVLVSQPEFLAMFDRMLNDFSIEDWKKYMQWKVIRNFTGLLNKEIRDRSFEFYGKTLQGTQEQLPRWQVAQAAVNGSLGQPLGKLYVEKYFPKKNKDKMIGLISNLKQALHQRIGQYSWMSNQTKEQARYKLKKMEVKVGYPDEWLDYSTVNIERNDYFGNVVRLTEHDILREINKVGEPIDPNDWGMTPPTVNAYYSSTRNEIVFPAGILNPPFFDYNADDATNYGSAGVVIGHEISHGFDDNGSLYDADGNLKSWWTKEDREKFEAKAKKIEEQYNEYKVLDSISINGKLTLGENIGDLGGLAIAYEAMKINQAKNGRKVINGLSDEQRFFIAYAKMWRIKFRDETLENQVKTDTHSPGFYRANGALSNFEPFFKAFNIPVGSKMRRKEIVEIW</sequence>
<evidence type="ECO:0000256" key="4">
    <source>
        <dbReference type="ARBA" id="ARBA00022723"/>
    </source>
</evidence>
<dbReference type="Pfam" id="PF01431">
    <property type="entry name" value="Peptidase_M13"/>
    <property type="match status" value="1"/>
</dbReference>
<keyword evidence="6" id="KW-0862">Zinc</keyword>
<gene>
    <name evidence="11" type="ORF">E5167_03775</name>
</gene>
<accession>A0A4U0EYF9</accession>
<dbReference type="RefSeq" id="WP_136841207.1">
    <property type="nucleotide sequence ID" value="NZ_SUPL01000002.1"/>
</dbReference>
<dbReference type="GO" id="GO:0004222">
    <property type="term" value="F:metalloendopeptidase activity"/>
    <property type="evidence" value="ECO:0007669"/>
    <property type="project" value="InterPro"/>
</dbReference>
<evidence type="ECO:0000259" key="10">
    <source>
        <dbReference type="Pfam" id="PF05649"/>
    </source>
</evidence>
<evidence type="ECO:0000313" key="11">
    <source>
        <dbReference type="EMBL" id="TJY37075.1"/>
    </source>
</evidence>
<dbReference type="InterPro" id="IPR008753">
    <property type="entry name" value="Peptidase_M13_N"/>
</dbReference>
<name>A0A4U0EYF9_9FLAO</name>
<proteinExistence type="inferred from homology"/>
<dbReference type="Pfam" id="PF05649">
    <property type="entry name" value="Peptidase_M13_N"/>
    <property type="match status" value="1"/>
</dbReference>
<keyword evidence="7" id="KW-0482">Metalloprotease</keyword>
<evidence type="ECO:0000256" key="2">
    <source>
        <dbReference type="ARBA" id="ARBA00007357"/>
    </source>
</evidence>
<dbReference type="PROSITE" id="PS51885">
    <property type="entry name" value="NEPRILYSIN"/>
    <property type="match status" value="1"/>
</dbReference>
<dbReference type="InterPro" id="IPR000718">
    <property type="entry name" value="Peptidase_M13"/>
</dbReference>
<dbReference type="CDD" id="cd08662">
    <property type="entry name" value="M13"/>
    <property type="match status" value="1"/>
</dbReference>
<evidence type="ECO:0000256" key="6">
    <source>
        <dbReference type="ARBA" id="ARBA00022833"/>
    </source>
</evidence>
<protein>
    <submittedName>
        <fullName evidence="11">M13 family metallopeptidase</fullName>
    </submittedName>
</protein>
<dbReference type="Proteomes" id="UP000307657">
    <property type="component" value="Unassembled WGS sequence"/>
</dbReference>
<evidence type="ECO:0000256" key="3">
    <source>
        <dbReference type="ARBA" id="ARBA00022670"/>
    </source>
</evidence>
<dbReference type="OrthoDB" id="9775677at2"/>
<keyword evidence="12" id="KW-1185">Reference proteome</keyword>
<keyword evidence="4" id="KW-0479">Metal-binding</keyword>
<dbReference type="AlphaFoldDB" id="A0A4U0EYF9"/>
<dbReference type="PANTHER" id="PTHR11733:SF167">
    <property type="entry name" value="FI17812P1-RELATED"/>
    <property type="match status" value="1"/>
</dbReference>
<feature type="domain" description="Peptidase M13 N-terminal" evidence="10">
    <location>
        <begin position="27"/>
        <end position="408"/>
    </location>
</feature>
<feature type="chain" id="PRO_5020756757" evidence="8">
    <location>
        <begin position="21"/>
        <end position="662"/>
    </location>
</feature>
<evidence type="ECO:0000256" key="5">
    <source>
        <dbReference type="ARBA" id="ARBA00022801"/>
    </source>
</evidence>
<comment type="similarity">
    <text evidence="2">Belongs to the peptidase M13 family.</text>
</comment>
<comment type="caution">
    <text evidence="11">The sequence shown here is derived from an EMBL/GenBank/DDBJ whole genome shotgun (WGS) entry which is preliminary data.</text>
</comment>
<dbReference type="InterPro" id="IPR042089">
    <property type="entry name" value="Peptidase_M13_dom_2"/>
</dbReference>
<keyword evidence="5" id="KW-0378">Hydrolase</keyword>
<dbReference type="InterPro" id="IPR018497">
    <property type="entry name" value="Peptidase_M13_C"/>
</dbReference>
<dbReference type="PRINTS" id="PR00786">
    <property type="entry name" value="NEPRILYSIN"/>
</dbReference>
<dbReference type="EMBL" id="SUPL01000002">
    <property type="protein sequence ID" value="TJY37075.1"/>
    <property type="molecule type" value="Genomic_DNA"/>
</dbReference>
<dbReference type="GO" id="GO:0016485">
    <property type="term" value="P:protein processing"/>
    <property type="evidence" value="ECO:0007669"/>
    <property type="project" value="TreeGrafter"/>
</dbReference>
<dbReference type="GO" id="GO:0046872">
    <property type="term" value="F:metal ion binding"/>
    <property type="evidence" value="ECO:0007669"/>
    <property type="project" value="UniProtKB-KW"/>
</dbReference>
<dbReference type="Gene3D" id="3.40.390.10">
    <property type="entry name" value="Collagenase (Catalytic Domain)"/>
    <property type="match status" value="1"/>
</dbReference>
<evidence type="ECO:0000256" key="8">
    <source>
        <dbReference type="SAM" id="SignalP"/>
    </source>
</evidence>
<evidence type="ECO:0000256" key="7">
    <source>
        <dbReference type="ARBA" id="ARBA00023049"/>
    </source>
</evidence>
<dbReference type="InterPro" id="IPR024079">
    <property type="entry name" value="MetalloPept_cat_dom_sf"/>
</dbReference>
<organism evidence="11 12">
    <name type="scientific">Pontimicrobium aquaticum</name>
    <dbReference type="NCBI Taxonomy" id="2565367"/>
    <lineage>
        <taxon>Bacteria</taxon>
        <taxon>Pseudomonadati</taxon>
        <taxon>Bacteroidota</taxon>
        <taxon>Flavobacteriia</taxon>
        <taxon>Flavobacteriales</taxon>
        <taxon>Flavobacteriaceae</taxon>
        <taxon>Pontimicrobium</taxon>
    </lineage>
</organism>
<evidence type="ECO:0000256" key="1">
    <source>
        <dbReference type="ARBA" id="ARBA00001947"/>
    </source>
</evidence>
<dbReference type="Gene3D" id="1.10.1380.10">
    <property type="entry name" value="Neutral endopeptidase , domain2"/>
    <property type="match status" value="1"/>
</dbReference>
<comment type="cofactor">
    <cofactor evidence="1">
        <name>Zn(2+)</name>
        <dbReference type="ChEBI" id="CHEBI:29105"/>
    </cofactor>
</comment>
<keyword evidence="3" id="KW-0645">Protease</keyword>
<evidence type="ECO:0000313" key="12">
    <source>
        <dbReference type="Proteomes" id="UP000307657"/>
    </source>
</evidence>
<feature type="domain" description="Peptidase M13 C-terminal" evidence="9">
    <location>
        <begin position="460"/>
        <end position="657"/>
    </location>
</feature>
<dbReference type="GO" id="GO:0005886">
    <property type="term" value="C:plasma membrane"/>
    <property type="evidence" value="ECO:0007669"/>
    <property type="project" value="TreeGrafter"/>
</dbReference>
<feature type="signal peptide" evidence="8">
    <location>
        <begin position="1"/>
        <end position="20"/>
    </location>
</feature>
<dbReference type="SUPFAM" id="SSF55486">
    <property type="entry name" value="Metalloproteases ('zincins'), catalytic domain"/>
    <property type="match status" value="1"/>
</dbReference>
<evidence type="ECO:0000259" key="9">
    <source>
        <dbReference type="Pfam" id="PF01431"/>
    </source>
</evidence>
<dbReference type="PANTHER" id="PTHR11733">
    <property type="entry name" value="ZINC METALLOPROTEASE FAMILY M13 NEPRILYSIN-RELATED"/>
    <property type="match status" value="1"/>
</dbReference>
<keyword evidence="8" id="KW-0732">Signal</keyword>
<reference evidence="11 12" key="1">
    <citation type="submission" date="2019-04" db="EMBL/GenBank/DDBJ databases">
        <title>Lacinutrix sp. nov., isolated from marine water.</title>
        <authorList>
            <person name="Kim W."/>
        </authorList>
    </citation>
    <scope>NUCLEOTIDE SEQUENCE [LARGE SCALE GENOMIC DNA]</scope>
    <source>
        <strain evidence="11 12">CAU 1491</strain>
    </source>
</reference>